<evidence type="ECO:0000313" key="1">
    <source>
        <dbReference type="EMBL" id="QIC69786.1"/>
    </source>
</evidence>
<dbReference type="EMBL" id="CP044455">
    <property type="protein sequence ID" value="QIC69786.1"/>
    <property type="molecule type" value="Genomic_DNA"/>
</dbReference>
<protein>
    <submittedName>
        <fullName evidence="1">Uncharacterized protein</fullName>
    </submittedName>
</protein>
<gene>
    <name evidence="1" type="ORF">FSC09_04905</name>
</gene>
<proteinExistence type="predicted"/>
<organism evidence="1 2">
    <name type="scientific">Acinetobacter indicus</name>
    <dbReference type="NCBI Taxonomy" id="756892"/>
    <lineage>
        <taxon>Bacteria</taxon>
        <taxon>Pseudomonadati</taxon>
        <taxon>Pseudomonadota</taxon>
        <taxon>Gammaproteobacteria</taxon>
        <taxon>Moraxellales</taxon>
        <taxon>Moraxellaceae</taxon>
        <taxon>Acinetobacter</taxon>
    </lineage>
</organism>
<sequence length="89" mass="9822">MQVGNCVKVDFTSESSTEFSGTRFTGRGAIDRLEDGRVFGHLDDGRPFMCFPDDVEVIPVEACEHGYDVACLLCGFGSTDGERVWHSKK</sequence>
<name>A0A6C0Y0U0_9GAMM</name>
<dbReference type="Proteomes" id="UP000503440">
    <property type="component" value="Chromosome"/>
</dbReference>
<evidence type="ECO:0000313" key="2">
    <source>
        <dbReference type="Proteomes" id="UP000503440"/>
    </source>
</evidence>
<dbReference type="AlphaFoldDB" id="A0A6C0Y0U0"/>
<accession>A0A6C0Y0U0</accession>
<reference evidence="1 2" key="1">
    <citation type="submission" date="2019-09" db="EMBL/GenBank/DDBJ databases">
        <title>Non-baumannii Acinetobacter spp. carrying blaNDM-1 isolated in China.</title>
        <authorList>
            <person name="Cui C."/>
            <person name="Chen C."/>
            <person name="Sun J."/>
            <person name="Liu Y."/>
        </authorList>
    </citation>
    <scope>NUCLEOTIDE SEQUENCE [LARGE SCALE GENOMIC DNA]</scope>
    <source>
        <strain evidence="1 2">B18</strain>
    </source>
</reference>